<dbReference type="SMART" id="SM00249">
    <property type="entry name" value="PHD"/>
    <property type="match status" value="1"/>
</dbReference>
<accession>A0AAU9Y1S7</accession>
<keyword evidence="7" id="KW-1185">Reference proteome</keyword>
<dbReference type="InterPro" id="IPR013083">
    <property type="entry name" value="Znf_RING/FYVE/PHD"/>
</dbReference>
<dbReference type="InterPro" id="IPR011011">
    <property type="entry name" value="Znf_FYVE_PHD"/>
</dbReference>
<dbReference type="AlphaFoldDB" id="A0AAU9Y1S7"/>
<evidence type="ECO:0000256" key="1">
    <source>
        <dbReference type="ARBA" id="ARBA00022723"/>
    </source>
</evidence>
<comment type="caution">
    <text evidence="6">The sequence shown here is derived from an EMBL/GenBank/DDBJ whole genome shotgun (WGS) entry which is preliminary data.</text>
</comment>
<evidence type="ECO:0000256" key="2">
    <source>
        <dbReference type="ARBA" id="ARBA00022771"/>
    </source>
</evidence>
<keyword evidence="2 4" id="KW-0863">Zinc-finger</keyword>
<dbReference type="Gene3D" id="3.30.40.10">
    <property type="entry name" value="Zinc/RING finger domain, C3HC4 (zinc finger)"/>
    <property type="match status" value="1"/>
</dbReference>
<dbReference type="Pfam" id="PF00628">
    <property type="entry name" value="PHD"/>
    <property type="match status" value="1"/>
</dbReference>
<keyword evidence="3" id="KW-0862">Zinc</keyword>
<proteinExistence type="predicted"/>
<evidence type="ECO:0000259" key="5">
    <source>
        <dbReference type="PROSITE" id="PS50016"/>
    </source>
</evidence>
<dbReference type="SUPFAM" id="SSF56219">
    <property type="entry name" value="DNase I-like"/>
    <property type="match status" value="1"/>
</dbReference>
<evidence type="ECO:0000256" key="3">
    <source>
        <dbReference type="ARBA" id="ARBA00022833"/>
    </source>
</evidence>
<evidence type="ECO:0000313" key="6">
    <source>
        <dbReference type="EMBL" id="CAH3165781.1"/>
    </source>
</evidence>
<gene>
    <name evidence="6" type="ORF">PMEA_00004365</name>
</gene>
<evidence type="ECO:0000256" key="4">
    <source>
        <dbReference type="PROSITE-ProRule" id="PRU00146"/>
    </source>
</evidence>
<dbReference type="InterPro" id="IPR036691">
    <property type="entry name" value="Endo/exonu/phosph_ase_sf"/>
</dbReference>
<reference evidence="6 7" key="1">
    <citation type="submission" date="2022-05" db="EMBL/GenBank/DDBJ databases">
        <authorList>
            <consortium name="Genoscope - CEA"/>
            <person name="William W."/>
        </authorList>
    </citation>
    <scope>NUCLEOTIDE SEQUENCE [LARGE SCALE GENOMIC DNA]</scope>
</reference>
<keyword evidence="1" id="KW-0479">Metal-binding</keyword>
<dbReference type="Gene3D" id="3.60.10.10">
    <property type="entry name" value="Endonuclease/exonuclease/phosphatase"/>
    <property type="match status" value="1"/>
</dbReference>
<dbReference type="InterPro" id="IPR001965">
    <property type="entry name" value="Znf_PHD"/>
</dbReference>
<feature type="domain" description="PHD-type" evidence="5">
    <location>
        <begin position="15"/>
        <end position="72"/>
    </location>
</feature>
<dbReference type="InterPro" id="IPR019787">
    <property type="entry name" value="Znf_PHD-finger"/>
</dbReference>
<protein>
    <recommendedName>
        <fullName evidence="5">PHD-type domain-containing protein</fullName>
    </recommendedName>
</protein>
<name>A0AAU9Y1S7_9CNID</name>
<dbReference type="SUPFAM" id="SSF57903">
    <property type="entry name" value="FYVE/PHD zinc finger"/>
    <property type="match status" value="1"/>
</dbReference>
<organism evidence="6 7">
    <name type="scientific">Pocillopora meandrina</name>
    <dbReference type="NCBI Taxonomy" id="46732"/>
    <lineage>
        <taxon>Eukaryota</taxon>
        <taxon>Metazoa</taxon>
        <taxon>Cnidaria</taxon>
        <taxon>Anthozoa</taxon>
        <taxon>Hexacorallia</taxon>
        <taxon>Scleractinia</taxon>
        <taxon>Astrocoeniina</taxon>
        <taxon>Pocilloporidae</taxon>
        <taxon>Pocillopora</taxon>
    </lineage>
</organism>
<sequence>MRLYTSGDIDINPGPDECSVCNKRVARNHRAVNCDNCNMWCHIKCASIRPSEYKNYQRLPSFSWWCPICLWSSLPFDNETNLDCSSDSHLYPSFEVDLQLPTLGCSSDSHLYPSLKADLQLPGLKISHINVNGLPNKLLEIKALLLSMNFDILAITESHLGKDITDDEIAITGYKTARCDRNDGRKGGGTVIYFAEYLDAYER</sequence>
<feature type="non-terminal residue" evidence="6">
    <location>
        <position position="203"/>
    </location>
</feature>
<dbReference type="PROSITE" id="PS50016">
    <property type="entry name" value="ZF_PHD_2"/>
    <property type="match status" value="1"/>
</dbReference>
<evidence type="ECO:0000313" key="7">
    <source>
        <dbReference type="Proteomes" id="UP001159428"/>
    </source>
</evidence>
<dbReference type="Proteomes" id="UP001159428">
    <property type="component" value="Unassembled WGS sequence"/>
</dbReference>
<dbReference type="GO" id="GO:0008270">
    <property type="term" value="F:zinc ion binding"/>
    <property type="evidence" value="ECO:0007669"/>
    <property type="project" value="UniProtKB-KW"/>
</dbReference>
<dbReference type="EMBL" id="CALNXJ010000123">
    <property type="protein sequence ID" value="CAH3165781.1"/>
    <property type="molecule type" value="Genomic_DNA"/>
</dbReference>